<dbReference type="EMBL" id="LT607409">
    <property type="protein sequence ID" value="SCE74114.1"/>
    <property type="molecule type" value="Genomic_DNA"/>
</dbReference>
<dbReference type="Proteomes" id="UP000198224">
    <property type="component" value="Chromosome I"/>
</dbReference>
<organism evidence="3 4">
    <name type="scientific">Micromonospora chokoriensis</name>
    <dbReference type="NCBI Taxonomy" id="356851"/>
    <lineage>
        <taxon>Bacteria</taxon>
        <taxon>Bacillati</taxon>
        <taxon>Actinomycetota</taxon>
        <taxon>Actinomycetes</taxon>
        <taxon>Micromonosporales</taxon>
        <taxon>Micromonosporaceae</taxon>
        <taxon>Micromonospora</taxon>
    </lineage>
</organism>
<evidence type="ECO:0000256" key="2">
    <source>
        <dbReference type="SAM" id="MobiDB-lite"/>
    </source>
</evidence>
<dbReference type="InterPro" id="IPR043129">
    <property type="entry name" value="ATPase_NBD"/>
</dbReference>
<evidence type="ECO:0000256" key="1">
    <source>
        <dbReference type="ARBA" id="ARBA00006479"/>
    </source>
</evidence>
<reference evidence="4" key="1">
    <citation type="submission" date="2016-06" db="EMBL/GenBank/DDBJ databases">
        <authorList>
            <person name="Varghese N."/>
            <person name="Submissions Spin"/>
        </authorList>
    </citation>
    <scope>NUCLEOTIDE SEQUENCE [LARGE SCALE GENOMIC DNA]</scope>
    <source>
        <strain evidence="4">DSM 45160</strain>
    </source>
</reference>
<dbReference type="SUPFAM" id="SSF53067">
    <property type="entry name" value="Actin-like ATPase domain"/>
    <property type="match status" value="1"/>
</dbReference>
<name>A0A1C4UR57_9ACTN</name>
<dbReference type="Gene3D" id="3.30.420.40">
    <property type="match status" value="1"/>
</dbReference>
<sequence length="149" mass="15188">MSEGSGTLSRGEHPAGQDDTLLGLAEPGGVGDLVSAGRSGLRADPHPAAPPRIKAGQRHPWGLWATGLSQVTITKAVTPLMAAGFAEIGHLPLAPGDMVCTGGRRGRVETVASTRATIDRVRSAVGKAALTIDDVFDLAHRGDPDAVAA</sequence>
<comment type="similarity">
    <text evidence="1">Belongs to the ROK (NagC/XylR) family.</text>
</comment>
<protein>
    <submittedName>
        <fullName evidence="3">ROK family protein</fullName>
    </submittedName>
</protein>
<proteinExistence type="inferred from homology"/>
<evidence type="ECO:0000313" key="4">
    <source>
        <dbReference type="Proteomes" id="UP000198224"/>
    </source>
</evidence>
<keyword evidence="4" id="KW-1185">Reference proteome</keyword>
<dbReference type="Pfam" id="PF00480">
    <property type="entry name" value="ROK"/>
    <property type="match status" value="1"/>
</dbReference>
<dbReference type="RefSeq" id="WP_088986566.1">
    <property type="nucleotide sequence ID" value="NZ_LT607409.1"/>
</dbReference>
<accession>A0A1C4UR57</accession>
<evidence type="ECO:0000313" key="3">
    <source>
        <dbReference type="EMBL" id="SCE74114.1"/>
    </source>
</evidence>
<dbReference type="AlphaFoldDB" id="A0A1C4UR57"/>
<dbReference type="InterPro" id="IPR000600">
    <property type="entry name" value="ROK"/>
</dbReference>
<gene>
    <name evidence="3" type="ORF">GA0070612_0667</name>
</gene>
<feature type="region of interest" description="Disordered" evidence="2">
    <location>
        <begin position="1"/>
        <end position="57"/>
    </location>
</feature>